<comment type="caution">
    <text evidence="1">The sequence shown here is derived from an EMBL/GenBank/DDBJ whole genome shotgun (WGS) entry which is preliminary data.</text>
</comment>
<reference evidence="1" key="1">
    <citation type="submission" date="2021-06" db="EMBL/GenBank/DDBJ databases">
        <authorList>
            <person name="Kallberg Y."/>
            <person name="Tangrot J."/>
            <person name="Rosling A."/>
        </authorList>
    </citation>
    <scope>NUCLEOTIDE SEQUENCE</scope>
    <source>
        <strain evidence="1">MA461A</strain>
    </source>
</reference>
<name>A0ACA9SSB3_9GLOM</name>
<dbReference type="Proteomes" id="UP000789920">
    <property type="component" value="Unassembled WGS sequence"/>
</dbReference>
<dbReference type="EMBL" id="CAJVQC010156886">
    <property type="protein sequence ID" value="CAG8847636.1"/>
    <property type="molecule type" value="Genomic_DNA"/>
</dbReference>
<sequence>KKSAKELKAERRALQERQRAEKAARAAGNAAAPSKKPAHGAVTSTTVGSSSTTSTAATSPSETAGPIKAIDSKQKNSQTKDTKETNNKQVDMFSHLEIPKGTNTSMATKEIHPAILVLGLQFSEFKIC</sequence>
<proteinExistence type="predicted"/>
<gene>
    <name evidence="1" type="ORF">RPERSI_LOCUS34725</name>
</gene>
<feature type="non-terminal residue" evidence="1">
    <location>
        <position position="1"/>
    </location>
</feature>
<evidence type="ECO:0000313" key="2">
    <source>
        <dbReference type="Proteomes" id="UP000789920"/>
    </source>
</evidence>
<evidence type="ECO:0000313" key="1">
    <source>
        <dbReference type="EMBL" id="CAG8847636.1"/>
    </source>
</evidence>
<feature type="non-terminal residue" evidence="1">
    <location>
        <position position="128"/>
    </location>
</feature>
<protein>
    <submittedName>
        <fullName evidence="1">22120_t:CDS:1</fullName>
    </submittedName>
</protein>
<accession>A0ACA9SSB3</accession>
<keyword evidence="2" id="KW-1185">Reference proteome</keyword>
<organism evidence="1 2">
    <name type="scientific">Racocetra persica</name>
    <dbReference type="NCBI Taxonomy" id="160502"/>
    <lineage>
        <taxon>Eukaryota</taxon>
        <taxon>Fungi</taxon>
        <taxon>Fungi incertae sedis</taxon>
        <taxon>Mucoromycota</taxon>
        <taxon>Glomeromycotina</taxon>
        <taxon>Glomeromycetes</taxon>
        <taxon>Diversisporales</taxon>
        <taxon>Gigasporaceae</taxon>
        <taxon>Racocetra</taxon>
    </lineage>
</organism>